<dbReference type="AlphaFoldDB" id="F6QKL7"/>
<dbReference type="Gene3D" id="2.170.130.30">
    <property type="match status" value="1"/>
</dbReference>
<name>F6QKL7_MONDO</name>
<dbReference type="FunCoup" id="F6QKL7">
    <property type="interactions" value="62"/>
</dbReference>
<dbReference type="InterPro" id="IPR051588">
    <property type="entry name" value="Cobalamin_Transport"/>
</dbReference>
<comment type="subunit">
    <text evidence="12">Interacts with CD320 (via LDL-receptor class A domains).</text>
</comment>
<evidence type="ECO:0000256" key="9">
    <source>
        <dbReference type="ARBA" id="ARBA00023157"/>
    </source>
</evidence>
<evidence type="ECO:0000256" key="6">
    <source>
        <dbReference type="ARBA" id="ARBA00022723"/>
    </source>
</evidence>
<dbReference type="STRING" id="13616.ENSMODP00000029463"/>
<feature type="binding site" evidence="15">
    <location>
        <begin position="397"/>
        <end position="399"/>
    </location>
    <ligand>
        <name>cyanocob(III)alamin</name>
        <dbReference type="ChEBI" id="CHEBI:17439"/>
    </ligand>
</feature>
<dbReference type="Proteomes" id="UP000002280">
    <property type="component" value="Chromosome 3"/>
</dbReference>
<reference evidence="19" key="2">
    <citation type="submission" date="2025-08" db="UniProtKB">
        <authorList>
            <consortium name="Ensembl"/>
        </authorList>
    </citation>
    <scope>IDENTIFICATION</scope>
</reference>
<dbReference type="GO" id="GO:0005615">
    <property type="term" value="C:extracellular space"/>
    <property type="evidence" value="ECO:0000318"/>
    <property type="project" value="GO_Central"/>
</dbReference>
<dbReference type="Gene3D" id="1.50.10.20">
    <property type="match status" value="1"/>
</dbReference>
<dbReference type="PANTHER" id="PTHR10559:SF14">
    <property type="entry name" value="TRANSCOBALAMIN-2"/>
    <property type="match status" value="1"/>
</dbReference>
<feature type="binding site" evidence="15">
    <location>
        <position position="429"/>
    </location>
    <ligand>
        <name>cyanocob(III)alamin</name>
        <dbReference type="ChEBI" id="CHEBI:17439"/>
    </ligand>
</feature>
<dbReference type="GeneTree" id="ENSGT00530000063370"/>
<evidence type="ECO:0000256" key="10">
    <source>
        <dbReference type="ARBA" id="ARBA00023285"/>
    </source>
</evidence>
<evidence type="ECO:0000256" key="4">
    <source>
        <dbReference type="ARBA" id="ARBA00022448"/>
    </source>
</evidence>
<dbReference type="Ensembl" id="ENSMODT00000031038.3">
    <property type="protein sequence ID" value="ENSMODP00000029463.2"/>
    <property type="gene ID" value="ENSMODG00000009490.4"/>
</dbReference>
<feature type="chain" id="PRO_5003345029" description="Transcobalamin-2" evidence="17">
    <location>
        <begin position="19"/>
        <end position="429"/>
    </location>
</feature>
<evidence type="ECO:0000256" key="1">
    <source>
        <dbReference type="ARBA" id="ARBA00004613"/>
    </source>
</evidence>
<dbReference type="CTD" id="6948"/>
<evidence type="ECO:0000256" key="16">
    <source>
        <dbReference type="PIRSR" id="PIRSR602157-2"/>
    </source>
</evidence>
<dbReference type="RefSeq" id="XP_056677467.1">
    <property type="nucleotide sequence ID" value="XM_056821489.1"/>
</dbReference>
<keyword evidence="4" id="KW-0813">Transport</keyword>
<dbReference type="GO" id="GO:0140355">
    <property type="term" value="F:cargo receptor ligand activity"/>
    <property type="evidence" value="ECO:0007669"/>
    <property type="project" value="Ensembl"/>
</dbReference>
<dbReference type="Bgee" id="ENSMODG00000009490">
    <property type="expression patterns" value="Expressed in adult mammalian kidney and 18 other cell types or tissues"/>
</dbReference>
<keyword evidence="5" id="KW-0964">Secreted</keyword>
<feature type="disulfide bond" evidence="16">
    <location>
        <begin position="160"/>
        <end position="203"/>
    </location>
</feature>
<keyword evidence="7 17" id="KW-0732">Signal</keyword>
<evidence type="ECO:0000256" key="7">
    <source>
        <dbReference type="ARBA" id="ARBA00022729"/>
    </source>
</evidence>
<reference evidence="19 20" key="1">
    <citation type="journal article" date="2007" name="Nature">
        <title>Genome of the marsupial Monodelphis domestica reveals innovation in non-coding sequences.</title>
        <authorList>
            <person name="Mikkelsen T.S."/>
            <person name="Wakefield M.J."/>
            <person name="Aken B."/>
            <person name="Amemiya C.T."/>
            <person name="Chang J.L."/>
            <person name="Duke S."/>
            <person name="Garber M."/>
            <person name="Gentles A.J."/>
            <person name="Goodstadt L."/>
            <person name="Heger A."/>
            <person name="Jurka J."/>
            <person name="Kamal M."/>
            <person name="Mauceli E."/>
            <person name="Searle S.M."/>
            <person name="Sharpe T."/>
            <person name="Baker M.L."/>
            <person name="Batzer M.A."/>
            <person name="Benos P.V."/>
            <person name="Belov K."/>
            <person name="Clamp M."/>
            <person name="Cook A."/>
            <person name="Cuff J."/>
            <person name="Das R."/>
            <person name="Davidow L."/>
            <person name="Deakin J.E."/>
            <person name="Fazzari M.J."/>
            <person name="Glass J.L."/>
            <person name="Grabherr M."/>
            <person name="Greally J.M."/>
            <person name="Gu W."/>
            <person name="Hore T.A."/>
            <person name="Huttley G.A."/>
            <person name="Kleber M."/>
            <person name="Jirtle R.L."/>
            <person name="Koina E."/>
            <person name="Lee J.T."/>
            <person name="Mahony S."/>
            <person name="Marra M.A."/>
            <person name="Miller R.D."/>
            <person name="Nicholls R.D."/>
            <person name="Oda M."/>
            <person name="Papenfuss A.T."/>
            <person name="Parra Z.E."/>
            <person name="Pollock D.D."/>
            <person name="Ray D.A."/>
            <person name="Schein J.E."/>
            <person name="Speed T.P."/>
            <person name="Thompson K."/>
            <person name="VandeBerg J.L."/>
            <person name="Wade C.M."/>
            <person name="Walker J.A."/>
            <person name="Waters P.D."/>
            <person name="Webber C."/>
            <person name="Weidman J.R."/>
            <person name="Xie X."/>
            <person name="Zody M.C."/>
            <person name="Baldwin J."/>
            <person name="Abdouelleil A."/>
            <person name="Abdulkadir J."/>
            <person name="Abebe A."/>
            <person name="Abera B."/>
            <person name="Abreu J."/>
            <person name="Acer S.C."/>
            <person name="Aftuck L."/>
            <person name="Alexander A."/>
            <person name="An P."/>
            <person name="Anderson E."/>
            <person name="Anderson S."/>
            <person name="Arachi H."/>
            <person name="Azer M."/>
            <person name="Bachantsang P."/>
            <person name="Barry A."/>
            <person name="Bayul T."/>
            <person name="Berlin A."/>
            <person name="Bessette D."/>
            <person name="Bloom T."/>
            <person name="Bloom T."/>
            <person name="Boguslavskiy L."/>
            <person name="Bonnet C."/>
            <person name="Boukhgalter B."/>
            <person name="Bourzgui I."/>
            <person name="Brown A."/>
            <person name="Cahill P."/>
            <person name="Channer S."/>
            <person name="Cheshatsang Y."/>
            <person name="Chuda L."/>
            <person name="Citroen M."/>
            <person name="Collymore A."/>
            <person name="Cooke P."/>
            <person name="Costello M."/>
            <person name="D'Aco K."/>
            <person name="Daza R."/>
            <person name="De Haan G."/>
            <person name="DeGray S."/>
            <person name="DeMaso C."/>
            <person name="Dhargay N."/>
            <person name="Dooley K."/>
            <person name="Dooley E."/>
            <person name="Doricent M."/>
            <person name="Dorje P."/>
            <person name="Dorjee K."/>
            <person name="Dupes A."/>
            <person name="Elong R."/>
            <person name="Falk J."/>
            <person name="Farina A."/>
            <person name="Faro S."/>
            <person name="Ferguson D."/>
            <person name="Fisher S."/>
            <person name="Foley C.D."/>
            <person name="Franke A."/>
            <person name="Friedrich D."/>
            <person name="Gadbois L."/>
            <person name="Gearin G."/>
            <person name="Gearin C.R."/>
            <person name="Giannoukos G."/>
            <person name="Goode T."/>
            <person name="Graham J."/>
            <person name="Grandbois E."/>
            <person name="Grewal S."/>
            <person name="Gyaltsen K."/>
            <person name="Hafez N."/>
            <person name="Hagos B."/>
            <person name="Hall J."/>
            <person name="Henson C."/>
            <person name="Hollinger A."/>
            <person name="Honan T."/>
            <person name="Huard M.D."/>
            <person name="Hughes L."/>
            <person name="Hurhula B."/>
            <person name="Husby M.E."/>
            <person name="Kamat A."/>
            <person name="Kanga B."/>
            <person name="Kashin S."/>
            <person name="Khazanovich D."/>
            <person name="Kisner P."/>
            <person name="Lance K."/>
            <person name="Lara M."/>
            <person name="Lee W."/>
            <person name="Lennon N."/>
            <person name="Letendre F."/>
            <person name="LeVine R."/>
            <person name="Lipovsky A."/>
            <person name="Liu X."/>
            <person name="Liu J."/>
            <person name="Liu S."/>
            <person name="Lokyitsang T."/>
            <person name="Lokyitsang Y."/>
            <person name="Lubonja R."/>
            <person name="Lui A."/>
            <person name="MacDonald P."/>
            <person name="Magnisalis V."/>
            <person name="Maru K."/>
            <person name="Matthews C."/>
            <person name="McCusker W."/>
            <person name="McDonough S."/>
            <person name="Mehta T."/>
            <person name="Meldrim J."/>
            <person name="Meneus L."/>
            <person name="Mihai O."/>
            <person name="Mihalev A."/>
            <person name="Mihova T."/>
            <person name="Mittelman R."/>
            <person name="Mlenga V."/>
            <person name="Montmayeur A."/>
            <person name="Mulrain L."/>
            <person name="Navidi A."/>
            <person name="Naylor J."/>
            <person name="Negash T."/>
            <person name="Nguyen T."/>
            <person name="Nguyen N."/>
            <person name="Nicol R."/>
            <person name="Norbu C."/>
            <person name="Norbu N."/>
            <person name="Novod N."/>
            <person name="O'Neill B."/>
            <person name="Osman S."/>
            <person name="Markiewicz E."/>
            <person name="Oyono O.L."/>
            <person name="Patti C."/>
            <person name="Phunkhang P."/>
            <person name="Pierre F."/>
            <person name="Priest M."/>
            <person name="Raghuraman S."/>
            <person name="Rege F."/>
            <person name="Reyes R."/>
            <person name="Rise C."/>
            <person name="Rogov P."/>
            <person name="Ross K."/>
            <person name="Ryan E."/>
            <person name="Settipalli S."/>
            <person name="Shea T."/>
            <person name="Sherpa N."/>
            <person name="Shi L."/>
            <person name="Shih D."/>
            <person name="Sparrow T."/>
            <person name="Spaulding J."/>
            <person name="Stalker J."/>
            <person name="Stange-Thomann N."/>
            <person name="Stavropoulos S."/>
            <person name="Stone C."/>
            <person name="Strader C."/>
            <person name="Tesfaye S."/>
            <person name="Thomson T."/>
            <person name="Thoulutsang Y."/>
            <person name="Thoulutsang D."/>
            <person name="Topham K."/>
            <person name="Topping I."/>
            <person name="Tsamla T."/>
            <person name="Vassiliev H."/>
            <person name="Vo A."/>
            <person name="Wangchuk T."/>
            <person name="Wangdi T."/>
            <person name="Weiand M."/>
            <person name="Wilkinson J."/>
            <person name="Wilson A."/>
            <person name="Yadav S."/>
            <person name="Young G."/>
            <person name="Yu Q."/>
            <person name="Zembek L."/>
            <person name="Zhong D."/>
            <person name="Zimmer A."/>
            <person name="Zwirko Z."/>
            <person name="Jaffe D.B."/>
            <person name="Alvarez P."/>
            <person name="Brockman W."/>
            <person name="Butler J."/>
            <person name="Chin C."/>
            <person name="Gnerre S."/>
            <person name="MacCallum I."/>
            <person name="Graves J.A."/>
            <person name="Ponting C.P."/>
            <person name="Breen M."/>
            <person name="Samollow P.B."/>
            <person name="Lander E.S."/>
            <person name="Lindblad-Toh K."/>
        </authorList>
    </citation>
    <scope>NUCLEOTIDE SEQUENCE [LARGE SCALE GENOMIC DNA]</scope>
</reference>
<keyword evidence="10 15" id="KW-0170">Cobalt</keyword>
<evidence type="ECO:0000256" key="15">
    <source>
        <dbReference type="PIRSR" id="PIRSR602157-1"/>
    </source>
</evidence>
<evidence type="ECO:0000256" key="2">
    <source>
        <dbReference type="ARBA" id="ARBA00006449"/>
    </source>
</evidence>
<sequence>MESSVKLLLLLSCLGASAQFCEIPPANSNLVVRVTQQLLGWMDRQSPLELNPSIYVGLRLSKQPSQDQDDFYLNSLMIHYQQSFSSLALEHQPKPSMGQLALYLLAVRGGCRDIDTRKGSMLVTQLKYYLEEEKHRIGHNHEGYPLTSYYQYSLSILALCIHNKKVPGHVVEKLLHAAEHNLFLHGSQFSVDTAAMASLTFSCLKDSGLNPGLASRISRASKHLRNKILEEETPEGYFGNIYSSPLALQALMAAPLPESEQACLRVGGALLKGLQAGAFQNPIPLSQLLPVLHHKTYLDLIQLDCNDKRVLDPLEEDATTPQTQELRNIRVSLRVQGEFETMFLHDEQYFVPEGSTLEEVLIKAQEEGRFMFGTQTTLSGPFLTSVMGISPRERQYWQLLRAPDTPLQQGIANYKPQDGETILLRLASW</sequence>
<keyword evidence="6" id="KW-0479">Metal-binding</keyword>
<accession>F6QKL7</accession>
<evidence type="ECO:0000256" key="13">
    <source>
        <dbReference type="ARBA" id="ARBA00040958"/>
    </source>
</evidence>
<feature type="domain" description="Transcobalamin-like C-terminal" evidence="18">
    <location>
        <begin position="354"/>
        <end position="426"/>
    </location>
</feature>
<evidence type="ECO:0000256" key="14">
    <source>
        <dbReference type="ARBA" id="ARBA00041463"/>
    </source>
</evidence>
<feature type="signal peptide" evidence="17">
    <location>
        <begin position="1"/>
        <end position="18"/>
    </location>
</feature>
<dbReference type="GO" id="GO:0046872">
    <property type="term" value="F:metal ion binding"/>
    <property type="evidence" value="ECO:0007669"/>
    <property type="project" value="UniProtKB-KW"/>
</dbReference>
<dbReference type="GO" id="GO:0006824">
    <property type="term" value="P:cobalt ion transport"/>
    <property type="evidence" value="ECO:0007669"/>
    <property type="project" value="UniProtKB-KW"/>
</dbReference>
<feature type="binding site" evidence="15">
    <location>
        <position position="287"/>
    </location>
    <ligand>
        <name>cyanocob(III)alamin</name>
        <dbReference type="ChEBI" id="CHEBI:17439"/>
    </ligand>
</feature>
<keyword evidence="8" id="KW-0406">Ion transport</keyword>
<reference evidence="19" key="3">
    <citation type="submission" date="2025-09" db="UniProtKB">
        <authorList>
            <consortium name="Ensembl"/>
        </authorList>
    </citation>
    <scope>IDENTIFICATION</scope>
</reference>
<feature type="binding site" evidence="15">
    <location>
        <position position="192"/>
    </location>
    <ligand>
        <name>cyanocob(III)alamin</name>
        <dbReference type="ChEBI" id="CHEBI:17439"/>
    </ligand>
</feature>
<evidence type="ECO:0000256" key="12">
    <source>
        <dbReference type="ARBA" id="ARBA00038518"/>
    </source>
</evidence>
<evidence type="ECO:0000313" key="19">
    <source>
        <dbReference type="Ensembl" id="ENSMODP00000029463.2"/>
    </source>
</evidence>
<keyword evidence="9 16" id="KW-1015">Disulfide bond</keyword>
<feature type="binding site" evidence="15">
    <location>
        <position position="240"/>
    </location>
    <ligand>
        <name>cyanocob(III)alamin</name>
        <dbReference type="ChEBI" id="CHEBI:17439"/>
    </ligand>
</feature>
<keyword evidence="20" id="KW-1185">Reference proteome</keyword>
<dbReference type="GO" id="GO:0015889">
    <property type="term" value="P:cobalamin transport"/>
    <property type="evidence" value="ECO:0000318"/>
    <property type="project" value="GO_Central"/>
</dbReference>
<keyword evidence="3" id="KW-0171">Cobalt transport</keyword>
<organism evidence="19 20">
    <name type="scientific">Monodelphis domestica</name>
    <name type="common">Gray short-tailed opossum</name>
    <dbReference type="NCBI Taxonomy" id="13616"/>
    <lineage>
        <taxon>Eukaryota</taxon>
        <taxon>Metazoa</taxon>
        <taxon>Chordata</taxon>
        <taxon>Craniata</taxon>
        <taxon>Vertebrata</taxon>
        <taxon>Euteleostomi</taxon>
        <taxon>Mammalia</taxon>
        <taxon>Metatheria</taxon>
        <taxon>Didelphimorphia</taxon>
        <taxon>Didelphidae</taxon>
        <taxon>Monodelphis</taxon>
    </lineage>
</organism>
<dbReference type="eggNOG" id="ENOG502QSED">
    <property type="taxonomic scope" value="Eukaryota"/>
</dbReference>
<dbReference type="RefSeq" id="XP_001380461.1">
    <property type="nucleotide sequence ID" value="XM_001380424.4"/>
</dbReference>
<dbReference type="GO" id="GO:0031419">
    <property type="term" value="F:cobalamin binding"/>
    <property type="evidence" value="ECO:0000318"/>
    <property type="project" value="GO_Central"/>
</dbReference>
<dbReference type="GO" id="GO:0009897">
    <property type="term" value="C:external side of plasma membrane"/>
    <property type="evidence" value="ECO:0007669"/>
    <property type="project" value="Ensembl"/>
</dbReference>
<protein>
    <recommendedName>
        <fullName evidence="13">Transcobalamin-2</fullName>
    </recommendedName>
    <alternativeName>
        <fullName evidence="14">Transcobalamin II</fullName>
    </alternativeName>
</protein>
<evidence type="ECO:0000256" key="8">
    <source>
        <dbReference type="ARBA" id="ARBA00023065"/>
    </source>
</evidence>
<evidence type="ECO:0000259" key="18">
    <source>
        <dbReference type="Pfam" id="PF14478"/>
    </source>
</evidence>
<feature type="binding site" evidence="15">
    <location>
        <position position="407"/>
    </location>
    <ligand>
        <name>cyanocob(III)alamin</name>
        <dbReference type="ChEBI" id="CHEBI:17439"/>
    </ligand>
</feature>
<evidence type="ECO:0000256" key="17">
    <source>
        <dbReference type="SAM" id="SignalP"/>
    </source>
</evidence>
<gene>
    <name evidence="19" type="primary">TCN2</name>
</gene>
<evidence type="ECO:0000256" key="11">
    <source>
        <dbReference type="ARBA" id="ARBA00037184"/>
    </source>
</evidence>
<dbReference type="InterPro" id="IPR027954">
    <property type="entry name" value="Transcobalamin-like_C"/>
</dbReference>
<dbReference type="HOGENOM" id="CLU_052188_1_0_1"/>
<evidence type="ECO:0000256" key="5">
    <source>
        <dbReference type="ARBA" id="ARBA00022525"/>
    </source>
</evidence>
<comment type="subcellular location">
    <subcellularLocation>
        <location evidence="1">Secreted</location>
    </subcellularLocation>
</comment>
<feature type="disulfide bond" evidence="16">
    <location>
        <begin position="21"/>
        <end position="263"/>
    </location>
</feature>
<proteinExistence type="inferred from homology"/>
<evidence type="ECO:0000313" key="20">
    <source>
        <dbReference type="Proteomes" id="UP000002280"/>
    </source>
</evidence>
<dbReference type="Pfam" id="PF01122">
    <property type="entry name" value="Cobalamin_bind"/>
    <property type="match status" value="1"/>
</dbReference>
<dbReference type="KEGG" id="mdo:100031126"/>
<dbReference type="GeneID" id="100031126"/>
<feature type="binding site" evidence="15">
    <location>
        <begin position="147"/>
        <end position="151"/>
    </location>
    <ligand>
        <name>cyanocob(III)alamin</name>
        <dbReference type="ChEBI" id="CHEBI:17439"/>
    </ligand>
</feature>
<dbReference type="PANTHER" id="PTHR10559">
    <property type="entry name" value="TRANSCOBALAMIN-1/GASTRIC INTRINSIC FACTOR"/>
    <property type="match status" value="1"/>
</dbReference>
<dbReference type="GO" id="GO:0140104">
    <property type="term" value="F:molecular carrier activity"/>
    <property type="evidence" value="ECO:0007669"/>
    <property type="project" value="Ensembl"/>
</dbReference>
<dbReference type="OMA" id="QCVKDSG"/>
<evidence type="ECO:0000256" key="3">
    <source>
        <dbReference type="ARBA" id="ARBA00022426"/>
    </source>
</evidence>
<dbReference type="InParanoid" id="F6QKL7"/>
<dbReference type="InterPro" id="IPR002157">
    <property type="entry name" value="Cbl-bd_prot"/>
</dbReference>
<comment type="function">
    <text evidence="11">Primary vitamin B12-binding and transport protein. Delivers cobalamin to cells.</text>
</comment>
<dbReference type="Pfam" id="PF14478">
    <property type="entry name" value="DUF4430"/>
    <property type="match status" value="1"/>
</dbReference>
<dbReference type="OrthoDB" id="9440006at2759"/>
<comment type="similarity">
    <text evidence="2">Belongs to the eukaryotic cobalamin transport proteins family.</text>
</comment>